<dbReference type="InterPro" id="IPR050638">
    <property type="entry name" value="AA-Vitamin_Transporters"/>
</dbReference>
<keyword evidence="5 6" id="KW-0472">Membrane</keyword>
<dbReference type="GO" id="GO:0016020">
    <property type="term" value="C:membrane"/>
    <property type="evidence" value="ECO:0007669"/>
    <property type="project" value="UniProtKB-SubCell"/>
</dbReference>
<evidence type="ECO:0000256" key="5">
    <source>
        <dbReference type="ARBA" id="ARBA00023136"/>
    </source>
</evidence>
<feature type="domain" description="EamA" evidence="7">
    <location>
        <begin position="142"/>
        <end position="274"/>
    </location>
</feature>
<evidence type="ECO:0000256" key="2">
    <source>
        <dbReference type="ARBA" id="ARBA00007362"/>
    </source>
</evidence>
<feature type="transmembrane region" description="Helical" evidence="6">
    <location>
        <begin position="232"/>
        <end position="252"/>
    </location>
</feature>
<comment type="caution">
    <text evidence="8">The sequence shown here is derived from an EMBL/GenBank/DDBJ whole genome shotgun (WGS) entry which is preliminary data.</text>
</comment>
<name>A0A2A9DZD7_9MICO</name>
<dbReference type="InterPro" id="IPR037185">
    <property type="entry name" value="EmrE-like"/>
</dbReference>
<keyword evidence="4 6" id="KW-1133">Transmembrane helix</keyword>
<feature type="transmembrane region" description="Helical" evidence="6">
    <location>
        <begin position="173"/>
        <end position="196"/>
    </location>
</feature>
<dbReference type="PANTHER" id="PTHR32322:SF2">
    <property type="entry name" value="EAMA DOMAIN-CONTAINING PROTEIN"/>
    <property type="match status" value="1"/>
</dbReference>
<dbReference type="AlphaFoldDB" id="A0A2A9DZD7"/>
<dbReference type="SUPFAM" id="SSF103481">
    <property type="entry name" value="Multidrug resistance efflux transporter EmrE"/>
    <property type="match status" value="2"/>
</dbReference>
<dbReference type="Gene3D" id="1.10.3730.20">
    <property type="match status" value="1"/>
</dbReference>
<feature type="transmembrane region" description="Helical" evidence="6">
    <location>
        <begin position="202"/>
        <end position="220"/>
    </location>
</feature>
<reference evidence="8 9" key="1">
    <citation type="submission" date="2017-10" db="EMBL/GenBank/DDBJ databases">
        <title>Sequencing the genomes of 1000 actinobacteria strains.</title>
        <authorList>
            <person name="Klenk H.-P."/>
        </authorList>
    </citation>
    <scope>NUCLEOTIDE SEQUENCE [LARGE SCALE GENOMIC DNA]</scope>
    <source>
        <strain evidence="8 9">DSM 21798</strain>
    </source>
</reference>
<organism evidence="8 9">
    <name type="scientific">Paramicrobacterium agarici</name>
    <dbReference type="NCBI Taxonomy" id="630514"/>
    <lineage>
        <taxon>Bacteria</taxon>
        <taxon>Bacillati</taxon>
        <taxon>Actinomycetota</taxon>
        <taxon>Actinomycetes</taxon>
        <taxon>Micrococcales</taxon>
        <taxon>Microbacteriaceae</taxon>
        <taxon>Paramicrobacterium</taxon>
    </lineage>
</organism>
<feature type="transmembrane region" description="Helical" evidence="6">
    <location>
        <begin position="141"/>
        <end position="161"/>
    </location>
</feature>
<evidence type="ECO:0000256" key="1">
    <source>
        <dbReference type="ARBA" id="ARBA00004141"/>
    </source>
</evidence>
<evidence type="ECO:0000259" key="7">
    <source>
        <dbReference type="Pfam" id="PF00892"/>
    </source>
</evidence>
<evidence type="ECO:0000313" key="8">
    <source>
        <dbReference type="EMBL" id="PFG32167.1"/>
    </source>
</evidence>
<sequence length="294" mass="30536">MTDRRQTAAGAATQLGTQVSLNLGSSLAGLAIPAVGTAIIVAARQLVMLAIVLPVSRPRFRTLSWRTVWPALALGVVLVTMNTAYYQSIHLLGLGVAATLEFLGPFAVALFSSRRLIDVVCAVAVGAGVVMLTGFDGAVNVLGVALALLAAASWAAYILLARRAALTLPGLQGLGIAGVVSVAVLLPLAIASLPGAQFSWEVILLLVLIGVLSSALPYSLDSFILRRISARLYAIISAFGPVIAAVFGWLVLNESLTALQVVAILMVCAAACVAITTQRPARKSRLQETAEIFP</sequence>
<accession>A0A2A9DZD7</accession>
<dbReference type="PANTHER" id="PTHR32322">
    <property type="entry name" value="INNER MEMBRANE TRANSPORTER"/>
    <property type="match status" value="1"/>
</dbReference>
<keyword evidence="9" id="KW-1185">Reference proteome</keyword>
<feature type="transmembrane region" description="Helical" evidence="6">
    <location>
        <begin position="91"/>
        <end position="111"/>
    </location>
</feature>
<evidence type="ECO:0000256" key="4">
    <source>
        <dbReference type="ARBA" id="ARBA00022989"/>
    </source>
</evidence>
<dbReference type="EMBL" id="PDJE01000001">
    <property type="protein sequence ID" value="PFG32167.1"/>
    <property type="molecule type" value="Genomic_DNA"/>
</dbReference>
<evidence type="ECO:0000313" key="9">
    <source>
        <dbReference type="Proteomes" id="UP000221369"/>
    </source>
</evidence>
<dbReference type="RefSeq" id="WP_098409083.1">
    <property type="nucleotide sequence ID" value="NZ_PDJE01000001.1"/>
</dbReference>
<evidence type="ECO:0000256" key="6">
    <source>
        <dbReference type="SAM" id="Phobius"/>
    </source>
</evidence>
<comment type="similarity">
    <text evidence="2">Belongs to the EamA transporter family.</text>
</comment>
<feature type="transmembrane region" description="Helical" evidence="6">
    <location>
        <begin position="30"/>
        <end position="55"/>
    </location>
</feature>
<evidence type="ECO:0000256" key="3">
    <source>
        <dbReference type="ARBA" id="ARBA00022692"/>
    </source>
</evidence>
<protein>
    <submittedName>
        <fullName evidence="8">Inner membrane transporter RhtA</fullName>
    </submittedName>
</protein>
<feature type="transmembrane region" description="Helical" evidence="6">
    <location>
        <begin position="116"/>
        <end position="135"/>
    </location>
</feature>
<keyword evidence="3 6" id="KW-0812">Transmembrane</keyword>
<gene>
    <name evidence="8" type="ORF">ATJ78_3154</name>
</gene>
<dbReference type="Proteomes" id="UP000221369">
    <property type="component" value="Unassembled WGS sequence"/>
</dbReference>
<dbReference type="InterPro" id="IPR000620">
    <property type="entry name" value="EamA_dom"/>
</dbReference>
<dbReference type="Pfam" id="PF00892">
    <property type="entry name" value="EamA"/>
    <property type="match status" value="1"/>
</dbReference>
<proteinExistence type="inferred from homology"/>
<feature type="transmembrane region" description="Helical" evidence="6">
    <location>
        <begin position="258"/>
        <end position="277"/>
    </location>
</feature>
<comment type="subcellular location">
    <subcellularLocation>
        <location evidence="1">Membrane</location>
        <topology evidence="1">Multi-pass membrane protein</topology>
    </subcellularLocation>
</comment>